<organism evidence="4 5">
    <name type="scientific">Methylohalomonas lacus</name>
    <dbReference type="NCBI Taxonomy" id="398773"/>
    <lineage>
        <taxon>Bacteria</taxon>
        <taxon>Pseudomonadati</taxon>
        <taxon>Pseudomonadota</taxon>
        <taxon>Gammaproteobacteria</taxon>
        <taxon>Methylohalomonadales</taxon>
        <taxon>Methylohalomonadaceae</taxon>
        <taxon>Methylohalomonas</taxon>
    </lineage>
</organism>
<dbReference type="PROSITE" id="PS50110">
    <property type="entry name" value="RESPONSE_REGULATORY"/>
    <property type="match status" value="1"/>
</dbReference>
<dbReference type="SUPFAM" id="SSF52172">
    <property type="entry name" value="CheY-like"/>
    <property type="match status" value="1"/>
</dbReference>
<proteinExistence type="predicted"/>
<dbReference type="AlphaFoldDB" id="A0AAE3HL88"/>
<dbReference type="InterPro" id="IPR001789">
    <property type="entry name" value="Sig_transdc_resp-reg_receiver"/>
</dbReference>
<protein>
    <submittedName>
        <fullName evidence="4">Twitching motility two-component system response regulator PilH</fullName>
    </submittedName>
</protein>
<dbReference type="GO" id="GO:0000160">
    <property type="term" value="P:phosphorelay signal transduction system"/>
    <property type="evidence" value="ECO:0007669"/>
    <property type="project" value="InterPro"/>
</dbReference>
<dbReference type="InterPro" id="IPR011006">
    <property type="entry name" value="CheY-like_superfamily"/>
</dbReference>
<sequence length="122" mass="13290">MMAINKVLIVDDSSTDRSNLAKIVGDAGCTVITASNGREAVAMAKQEKPDIIFMDIVMDEMDGYEATRTLTNDSSTQAIPVVFVSSKRQKADRVWAKMQGGKDLVSKPFTAQQIMDQIKACS</sequence>
<name>A0AAE3HL88_9GAMM</name>
<evidence type="ECO:0000259" key="3">
    <source>
        <dbReference type="PROSITE" id="PS50110"/>
    </source>
</evidence>
<evidence type="ECO:0000256" key="2">
    <source>
        <dbReference type="PROSITE-ProRule" id="PRU00169"/>
    </source>
</evidence>
<dbReference type="Proteomes" id="UP001204445">
    <property type="component" value="Unassembled WGS sequence"/>
</dbReference>
<dbReference type="EMBL" id="JANUCT010000003">
    <property type="protein sequence ID" value="MCS3902492.1"/>
    <property type="molecule type" value="Genomic_DNA"/>
</dbReference>
<gene>
    <name evidence="4" type="ORF">J2T55_000496</name>
</gene>
<dbReference type="PANTHER" id="PTHR44591:SF20">
    <property type="entry name" value="PROTEIN PILH"/>
    <property type="match status" value="1"/>
</dbReference>
<dbReference type="RefSeq" id="WP_310521964.1">
    <property type="nucleotide sequence ID" value="NZ_JANUCT010000003.1"/>
</dbReference>
<comment type="caution">
    <text evidence="4">The sequence shown here is derived from an EMBL/GenBank/DDBJ whole genome shotgun (WGS) entry which is preliminary data.</text>
</comment>
<dbReference type="Pfam" id="PF00072">
    <property type="entry name" value="Response_reg"/>
    <property type="match status" value="1"/>
</dbReference>
<accession>A0AAE3HL88</accession>
<feature type="domain" description="Response regulatory" evidence="3">
    <location>
        <begin position="6"/>
        <end position="122"/>
    </location>
</feature>
<keyword evidence="5" id="KW-1185">Reference proteome</keyword>
<evidence type="ECO:0000313" key="4">
    <source>
        <dbReference type="EMBL" id="MCS3902492.1"/>
    </source>
</evidence>
<reference evidence="4" key="1">
    <citation type="submission" date="2022-08" db="EMBL/GenBank/DDBJ databases">
        <title>Genomic Encyclopedia of Type Strains, Phase III (KMG-III): the genomes of soil and plant-associated and newly described type strains.</title>
        <authorList>
            <person name="Whitman W."/>
        </authorList>
    </citation>
    <scope>NUCLEOTIDE SEQUENCE</scope>
    <source>
        <strain evidence="4">HMT 1</strain>
    </source>
</reference>
<dbReference type="Gene3D" id="3.40.50.2300">
    <property type="match status" value="1"/>
</dbReference>
<feature type="modified residue" description="4-aspartylphosphate" evidence="2">
    <location>
        <position position="55"/>
    </location>
</feature>
<keyword evidence="1 2" id="KW-0597">Phosphoprotein</keyword>
<dbReference type="InterPro" id="IPR050595">
    <property type="entry name" value="Bact_response_regulator"/>
</dbReference>
<evidence type="ECO:0000256" key="1">
    <source>
        <dbReference type="ARBA" id="ARBA00022553"/>
    </source>
</evidence>
<evidence type="ECO:0000313" key="5">
    <source>
        <dbReference type="Proteomes" id="UP001204445"/>
    </source>
</evidence>
<dbReference type="PANTHER" id="PTHR44591">
    <property type="entry name" value="STRESS RESPONSE REGULATOR PROTEIN 1"/>
    <property type="match status" value="1"/>
</dbReference>
<dbReference type="SMART" id="SM00448">
    <property type="entry name" value="REC"/>
    <property type="match status" value="1"/>
</dbReference>